<dbReference type="AlphaFoldDB" id="A0A165F9N9"/>
<dbReference type="GO" id="GO:0005847">
    <property type="term" value="C:mRNA cleavage and polyadenylation specificity factor complex"/>
    <property type="evidence" value="ECO:0007669"/>
    <property type="project" value="TreeGrafter"/>
</dbReference>
<dbReference type="PANTHER" id="PTHR45735">
    <property type="entry name" value="CLEAVAGE STIMULATION FACTOR SUBUNIT 2"/>
    <property type="match status" value="1"/>
</dbReference>
<organism evidence="3 4">
    <name type="scientific">Laetiporus sulphureus 93-53</name>
    <dbReference type="NCBI Taxonomy" id="1314785"/>
    <lineage>
        <taxon>Eukaryota</taxon>
        <taxon>Fungi</taxon>
        <taxon>Dikarya</taxon>
        <taxon>Basidiomycota</taxon>
        <taxon>Agaricomycotina</taxon>
        <taxon>Agaricomycetes</taxon>
        <taxon>Polyporales</taxon>
        <taxon>Laetiporus</taxon>
    </lineage>
</organism>
<name>A0A165F9N9_9APHY</name>
<feature type="compositionally biased region" description="Pro residues" evidence="1">
    <location>
        <begin position="76"/>
        <end position="98"/>
    </location>
</feature>
<reference evidence="3 4" key="1">
    <citation type="journal article" date="2016" name="Mol. Biol. Evol.">
        <title>Comparative Genomics of Early-Diverging Mushroom-Forming Fungi Provides Insights into the Origins of Lignocellulose Decay Capabilities.</title>
        <authorList>
            <person name="Nagy L.G."/>
            <person name="Riley R."/>
            <person name="Tritt A."/>
            <person name="Adam C."/>
            <person name="Daum C."/>
            <person name="Floudas D."/>
            <person name="Sun H."/>
            <person name="Yadav J.S."/>
            <person name="Pangilinan J."/>
            <person name="Larsson K.H."/>
            <person name="Matsuura K."/>
            <person name="Barry K."/>
            <person name="Labutti K."/>
            <person name="Kuo R."/>
            <person name="Ohm R.A."/>
            <person name="Bhattacharya S.S."/>
            <person name="Shirouzu T."/>
            <person name="Yoshinaga Y."/>
            <person name="Martin F.M."/>
            <person name="Grigoriev I.V."/>
            <person name="Hibbett D.S."/>
        </authorList>
    </citation>
    <scope>NUCLEOTIDE SEQUENCE [LARGE SCALE GENOMIC DNA]</scope>
    <source>
        <strain evidence="3 4">93-53</strain>
    </source>
</reference>
<dbReference type="STRING" id="1314785.A0A165F9N9"/>
<sequence length="210" mass="22411">MGGPSLQEDQLLELLLQLKKTTPEQARTILNSQPQIAYALMAVMVNINAVNMDIVQKTLATYGAFSGAASTSQTAPPAPPSNVPPVPAILPHLVPQPPHRGGTPTYPPHPQPSAYPTQGYPAPHPSQHMNTYSAPPPGPQPQIPGLGAYPQPLQAPAGMPSLPPALANIPDEQKALIMRVVTMSRDEIFQLPYAERENIIKLRATLGLPT</sequence>
<dbReference type="InParanoid" id="A0A165F9N9"/>
<gene>
    <name evidence="3" type="ORF">LAESUDRAFT_735808</name>
</gene>
<dbReference type="Proteomes" id="UP000076871">
    <property type="component" value="Unassembled WGS sequence"/>
</dbReference>
<dbReference type="EMBL" id="KV427614">
    <property type="protein sequence ID" value="KZT08641.1"/>
    <property type="molecule type" value="Genomic_DNA"/>
</dbReference>
<evidence type="ECO:0000313" key="3">
    <source>
        <dbReference type="EMBL" id="KZT08641.1"/>
    </source>
</evidence>
<keyword evidence="4" id="KW-1185">Reference proteome</keyword>
<dbReference type="InterPro" id="IPR038192">
    <property type="entry name" value="CSTF_C_sf"/>
</dbReference>
<proteinExistence type="predicted"/>
<dbReference type="Gene3D" id="1.10.20.70">
    <property type="entry name" value="Transcription termination and cleavage factor, C-terminal domain"/>
    <property type="match status" value="1"/>
</dbReference>
<feature type="region of interest" description="Disordered" evidence="1">
    <location>
        <begin position="68"/>
        <end position="149"/>
    </location>
</feature>
<dbReference type="PANTHER" id="PTHR45735:SF2">
    <property type="entry name" value="CLEAVAGE STIMULATION FACTOR SUBUNIT 2"/>
    <property type="match status" value="1"/>
</dbReference>
<protein>
    <recommendedName>
        <fullName evidence="2">Cleavage stimulation factor subunit 2 hinge domain-containing protein</fullName>
    </recommendedName>
</protein>
<evidence type="ECO:0000256" key="1">
    <source>
        <dbReference type="SAM" id="MobiDB-lite"/>
    </source>
</evidence>
<evidence type="ECO:0000259" key="2">
    <source>
        <dbReference type="Pfam" id="PF14327"/>
    </source>
</evidence>
<dbReference type="GO" id="GO:0003729">
    <property type="term" value="F:mRNA binding"/>
    <property type="evidence" value="ECO:0007669"/>
    <property type="project" value="TreeGrafter"/>
</dbReference>
<evidence type="ECO:0000313" key="4">
    <source>
        <dbReference type="Proteomes" id="UP000076871"/>
    </source>
</evidence>
<dbReference type="OrthoDB" id="272703at2759"/>
<dbReference type="Pfam" id="PF14327">
    <property type="entry name" value="CSTF2_hinge"/>
    <property type="match status" value="1"/>
</dbReference>
<feature type="domain" description="Cleavage stimulation factor subunit 2 hinge" evidence="2">
    <location>
        <begin position="5"/>
        <end position="58"/>
    </location>
</feature>
<dbReference type="InterPro" id="IPR025742">
    <property type="entry name" value="CSTF2_hinge"/>
</dbReference>
<dbReference type="RefSeq" id="XP_040766381.1">
    <property type="nucleotide sequence ID" value="XM_040910627.1"/>
</dbReference>
<dbReference type="GeneID" id="63827656"/>
<accession>A0A165F9N9</accession>